<dbReference type="AlphaFoldDB" id="A0A6G4VBM0"/>
<evidence type="ECO:0008006" key="4">
    <source>
        <dbReference type="Google" id="ProtNLM"/>
    </source>
</evidence>
<proteinExistence type="predicted"/>
<gene>
    <name evidence="2" type="ORF">G5C60_28780</name>
</gene>
<dbReference type="EMBL" id="JAAKZY010000106">
    <property type="protein sequence ID" value="NGO11489.1"/>
    <property type="molecule type" value="Genomic_DNA"/>
</dbReference>
<feature type="signal peptide" evidence="1">
    <location>
        <begin position="1"/>
        <end position="24"/>
    </location>
</feature>
<dbReference type="RefSeq" id="WP_165263850.1">
    <property type="nucleotide sequence ID" value="NZ_JAAKZY010000106.1"/>
</dbReference>
<evidence type="ECO:0000313" key="3">
    <source>
        <dbReference type="Proteomes" id="UP000472335"/>
    </source>
</evidence>
<evidence type="ECO:0000256" key="1">
    <source>
        <dbReference type="SAM" id="SignalP"/>
    </source>
</evidence>
<dbReference type="Proteomes" id="UP000472335">
    <property type="component" value="Unassembled WGS sequence"/>
</dbReference>
<evidence type="ECO:0000313" key="2">
    <source>
        <dbReference type="EMBL" id="NGO11489.1"/>
    </source>
</evidence>
<comment type="caution">
    <text evidence="2">The sequence shown here is derived from an EMBL/GenBank/DDBJ whole genome shotgun (WGS) entry which is preliminary data.</text>
</comment>
<accession>A0A6G4VBM0</accession>
<sequence>MAGNKRLLTCLALSLCVISVSAAAAGCSAEPAESAERSMAQELTATGWVEESVIEGMESQTRDIRPAACQDLFQLLDRANGADARAFGFRNSTTGSYLLAIDQPDVPDPANLSSHLKNAAKVCPRLTMGYDSTSLAYDVRVADTRSGRTEIRLNGVEQIGGQQGEQVVDMIVSSVNTDAGGRLIRVMSSDTDIGPTEEKAAEIAAARP</sequence>
<protein>
    <recommendedName>
        <fullName evidence="4">Sensor domain-containing protein</fullName>
    </recommendedName>
</protein>
<organism evidence="2 3">
    <name type="scientific">Streptomyces scabichelini</name>
    <dbReference type="NCBI Taxonomy" id="2711217"/>
    <lineage>
        <taxon>Bacteria</taxon>
        <taxon>Bacillati</taxon>
        <taxon>Actinomycetota</taxon>
        <taxon>Actinomycetes</taxon>
        <taxon>Kitasatosporales</taxon>
        <taxon>Streptomycetaceae</taxon>
        <taxon>Streptomyces</taxon>
    </lineage>
</organism>
<dbReference type="PROSITE" id="PS51257">
    <property type="entry name" value="PROKAR_LIPOPROTEIN"/>
    <property type="match status" value="1"/>
</dbReference>
<keyword evidence="3" id="KW-1185">Reference proteome</keyword>
<keyword evidence="1" id="KW-0732">Signal</keyword>
<name>A0A6G4VBM0_9ACTN</name>
<feature type="chain" id="PRO_5026328344" description="Sensor domain-containing protein" evidence="1">
    <location>
        <begin position="25"/>
        <end position="208"/>
    </location>
</feature>
<reference evidence="2 3" key="1">
    <citation type="submission" date="2020-02" db="EMBL/GenBank/DDBJ databases">
        <title>Whole-genome analyses of novel actinobacteria.</title>
        <authorList>
            <person name="Sahin N."/>
            <person name="Gencbay T."/>
        </authorList>
    </citation>
    <scope>NUCLEOTIDE SEQUENCE [LARGE SCALE GENOMIC DNA]</scope>
    <source>
        <strain evidence="2 3">HC44</strain>
    </source>
</reference>